<dbReference type="SUPFAM" id="SSF46977">
    <property type="entry name" value="Succinate dehydrogenase/fumarate reductase flavoprotein C-terminal domain"/>
    <property type="match status" value="1"/>
</dbReference>
<evidence type="ECO:0000256" key="2">
    <source>
        <dbReference type="ARBA" id="ARBA00023002"/>
    </source>
</evidence>
<proteinExistence type="predicted"/>
<organism evidence="5 6">
    <name type="scientific">[Clostridium] citroniae WAL-19142</name>
    <dbReference type="NCBI Taxonomy" id="742734"/>
    <lineage>
        <taxon>Bacteria</taxon>
        <taxon>Bacillati</taxon>
        <taxon>Bacillota</taxon>
        <taxon>Clostridia</taxon>
        <taxon>Lachnospirales</taxon>
        <taxon>Lachnospiraceae</taxon>
        <taxon>Enterocloster</taxon>
    </lineage>
</organism>
<dbReference type="AlphaFoldDB" id="A0A0J9C298"/>
<dbReference type="Proteomes" id="UP000037392">
    <property type="component" value="Unassembled WGS sequence"/>
</dbReference>
<dbReference type="InterPro" id="IPR036188">
    <property type="entry name" value="FAD/NAD-bd_sf"/>
</dbReference>
<evidence type="ECO:0000256" key="1">
    <source>
        <dbReference type="ARBA" id="ARBA00022630"/>
    </source>
</evidence>
<dbReference type="PATRIC" id="fig|742734.4.peg.2891"/>
<dbReference type="InterPro" id="IPR015939">
    <property type="entry name" value="Fum_Rdtase/Succ_DH_flav-like_C"/>
</dbReference>
<accession>A0A0J9C298</accession>
<dbReference type="PANTHER" id="PTHR11632">
    <property type="entry name" value="SUCCINATE DEHYDROGENASE 2 FLAVOPROTEIN SUBUNIT"/>
    <property type="match status" value="1"/>
</dbReference>
<dbReference type="Pfam" id="PF00890">
    <property type="entry name" value="FAD_binding_2"/>
    <property type="match status" value="1"/>
</dbReference>
<dbReference type="GO" id="GO:0033765">
    <property type="term" value="F:steroid dehydrogenase activity, acting on the CH-CH group of donors"/>
    <property type="evidence" value="ECO:0007669"/>
    <property type="project" value="UniProtKB-ARBA"/>
</dbReference>
<feature type="domain" description="FAD-dependent oxidoreductase 2 FAD-binding" evidence="3">
    <location>
        <begin position="6"/>
        <end position="378"/>
    </location>
</feature>
<protein>
    <recommendedName>
        <fullName evidence="7">L-aspartate oxidase</fullName>
    </recommendedName>
</protein>
<reference evidence="5 6" key="1">
    <citation type="submission" date="2011-04" db="EMBL/GenBank/DDBJ databases">
        <title>The Genome Sequence of Clostridium citroniae WAL-19142.</title>
        <authorList>
            <consortium name="The Broad Institute Genome Sequencing Platform"/>
            <person name="Earl A."/>
            <person name="Ward D."/>
            <person name="Feldgarden M."/>
            <person name="Gevers D."/>
            <person name="Warren Y.A."/>
            <person name="Tyrrell K.L."/>
            <person name="Citron D.M."/>
            <person name="Goldstein E.J."/>
            <person name="Daigneault M."/>
            <person name="Allen-Vercoe E."/>
            <person name="Young S.K."/>
            <person name="Zeng Q."/>
            <person name="Gargeya S."/>
            <person name="Fitzgerald M."/>
            <person name="Haas B."/>
            <person name="Abouelleil A."/>
            <person name="Alvarado L."/>
            <person name="Arachchi H.M."/>
            <person name="Berlin A."/>
            <person name="Brown A."/>
            <person name="Chapman S.B."/>
            <person name="Chen Z."/>
            <person name="Dunbar C."/>
            <person name="Freedman E."/>
            <person name="Gearin G."/>
            <person name="Gellesch M."/>
            <person name="Goldberg J."/>
            <person name="Griggs A."/>
            <person name="Gujja S."/>
            <person name="Heilman E.R."/>
            <person name="Heiman D."/>
            <person name="Howarth C."/>
            <person name="Larson L."/>
            <person name="Lui A."/>
            <person name="MacDonald P.J."/>
            <person name="Mehta T."/>
            <person name="Montmayeur A."/>
            <person name="Murphy C."/>
            <person name="Neiman D."/>
            <person name="Pearson M."/>
            <person name="Priest M."/>
            <person name="Roberts A."/>
            <person name="Saif S."/>
            <person name="Shea T."/>
            <person name="Shenoy N."/>
            <person name="Sisk P."/>
            <person name="Stolte C."/>
            <person name="Sykes S."/>
            <person name="White J."/>
            <person name="Yandava C."/>
            <person name="Wortman J."/>
            <person name="Nusbaum C."/>
            <person name="Birren B."/>
        </authorList>
    </citation>
    <scope>NUCLEOTIDE SEQUENCE [LARGE SCALE GENOMIC DNA]</scope>
    <source>
        <strain evidence="5 6">WAL-19142</strain>
    </source>
</reference>
<dbReference type="PRINTS" id="PR00368">
    <property type="entry name" value="FADPNR"/>
</dbReference>
<name>A0A0J9C298_9FIRM</name>
<dbReference type="RefSeq" id="WP_117450355.1">
    <property type="nucleotide sequence ID" value="NZ_KQ235878.1"/>
</dbReference>
<evidence type="ECO:0000313" key="5">
    <source>
        <dbReference type="EMBL" id="KMW18589.1"/>
    </source>
</evidence>
<sequence length="509" mass="55669">MAKKHDVIIVGMGLASLATAARLWELGVKDIGIYTTAYGGTPFIAAINFVLPDNPYNDTTEQYNDDMIHAGYGINNRRLVKEMTDSTMEGYNLLRRWGVEFASNADGTTKLRHLSGHTYPRSLCCTTQLIGVEMVKKLVDGLEEKGIPVHMNHECLHVLTEDGHVCGITVKNPDGDIENVYAPIVVAGWGGVGNLFGVSTYPGDIKGNTLAIAKEAGAKLVDIEFLEYEPMVVMSPPGAVGEPCPTAMLGEGAHLLNSKGERFMLKVRPQGEGGSPKTLINKQIWKEVDAGRGTPHGGAWADLRHIDREVLKAYPWFFNRLMDNGVDPNEELVEVGPMAHSFSGGIMVDEHYESTVPGFYAVGEACGGVHGACRCAGNAASQATLSGLLCAQAIAESGDFPAREAAVHELPAEYARDTDVYGRFVPEAKEIAVKALGIYRRGETLEQARIRLDEMLADEEIKKDTQAWQVVQSIRLMVEAAWNRKESRGTHMRLDYPESAEEFEKEFSI</sequence>
<dbReference type="InterPro" id="IPR003953">
    <property type="entry name" value="FAD-dep_OxRdtase_2_FAD-bd"/>
</dbReference>
<dbReference type="PANTHER" id="PTHR11632:SF51">
    <property type="entry name" value="SUCCINATE DEHYDROGENASE [UBIQUINONE] FLAVOPROTEIN SUBUNIT, MITOCHONDRIAL"/>
    <property type="match status" value="1"/>
</dbReference>
<evidence type="ECO:0008006" key="7">
    <source>
        <dbReference type="Google" id="ProtNLM"/>
    </source>
</evidence>
<dbReference type="SUPFAM" id="SSF56425">
    <property type="entry name" value="Succinate dehydrogenase/fumarate reductase flavoprotein, catalytic domain"/>
    <property type="match status" value="1"/>
</dbReference>
<feature type="domain" description="Fumarate reductase/succinate dehydrogenase flavoprotein-like C-terminal" evidence="4">
    <location>
        <begin position="445"/>
        <end position="500"/>
    </location>
</feature>
<dbReference type="InterPro" id="IPR027477">
    <property type="entry name" value="Succ_DH/fumarate_Rdtase_cat_sf"/>
</dbReference>
<evidence type="ECO:0000259" key="4">
    <source>
        <dbReference type="Pfam" id="PF02910"/>
    </source>
</evidence>
<gene>
    <name evidence="5" type="ORF">HMPREF9470_02693</name>
</gene>
<keyword evidence="1" id="KW-0285">Flavoprotein</keyword>
<comment type="caution">
    <text evidence="5">The sequence shown here is derived from an EMBL/GenBank/DDBJ whole genome shotgun (WGS) entry which is preliminary data.</text>
</comment>
<dbReference type="GeneID" id="93163183"/>
<evidence type="ECO:0000313" key="6">
    <source>
        <dbReference type="Proteomes" id="UP000037392"/>
    </source>
</evidence>
<dbReference type="Gene3D" id="1.20.58.100">
    <property type="entry name" value="Fumarate reductase/succinate dehydrogenase flavoprotein-like, C-terminal domain"/>
    <property type="match status" value="1"/>
</dbReference>
<dbReference type="Gene3D" id="3.90.700.10">
    <property type="entry name" value="Succinate dehydrogenase/fumarate reductase flavoprotein, catalytic domain"/>
    <property type="match status" value="1"/>
</dbReference>
<dbReference type="Gene3D" id="3.50.50.60">
    <property type="entry name" value="FAD/NAD(P)-binding domain"/>
    <property type="match status" value="1"/>
</dbReference>
<keyword evidence="2" id="KW-0560">Oxidoreductase</keyword>
<dbReference type="EMBL" id="ADLK01000022">
    <property type="protein sequence ID" value="KMW18589.1"/>
    <property type="molecule type" value="Genomic_DNA"/>
</dbReference>
<evidence type="ECO:0000259" key="3">
    <source>
        <dbReference type="Pfam" id="PF00890"/>
    </source>
</evidence>
<dbReference type="InterPro" id="IPR030664">
    <property type="entry name" value="SdhA/FrdA/AprA"/>
</dbReference>
<dbReference type="SUPFAM" id="SSF51905">
    <property type="entry name" value="FAD/NAD(P)-binding domain"/>
    <property type="match status" value="1"/>
</dbReference>
<dbReference type="Pfam" id="PF02910">
    <property type="entry name" value="Succ_DH_flav_C"/>
    <property type="match status" value="1"/>
</dbReference>
<dbReference type="InterPro" id="IPR037099">
    <property type="entry name" value="Fum_R/Succ_DH_flav-like_C_sf"/>
</dbReference>
<dbReference type="OrthoDB" id="9806724at2"/>